<comment type="caution">
    <text evidence="1">The sequence shown here is derived from an EMBL/GenBank/DDBJ whole genome shotgun (WGS) entry which is preliminary data.</text>
</comment>
<sequence length="65" mass="7280">MFAKIGDTVEIINDVYEDGVEKVACKGELGLIRRITENGHAIVEFEIGRVVTLHPICFKVNSRHV</sequence>
<organism evidence="1 2">
    <name type="scientific">Sulfoacidibacillus ferrooxidans</name>
    <dbReference type="NCBI Taxonomy" id="2005001"/>
    <lineage>
        <taxon>Bacteria</taxon>
        <taxon>Bacillati</taxon>
        <taxon>Bacillota</taxon>
        <taxon>Bacilli</taxon>
        <taxon>Bacillales</taxon>
        <taxon>Alicyclobacillaceae</taxon>
        <taxon>Sulfoacidibacillus</taxon>
    </lineage>
</organism>
<evidence type="ECO:0000313" key="2">
    <source>
        <dbReference type="Proteomes" id="UP001139263"/>
    </source>
</evidence>
<dbReference type="AlphaFoldDB" id="A0A9X1VDU8"/>
<reference evidence="1" key="1">
    <citation type="submission" date="2022-03" db="EMBL/GenBank/DDBJ databases">
        <title>Draft Genome Sequence of Firmicute Strain S0AB, a Heterotrophic Iron/Sulfur-Oxidizing Extreme Acidophile.</title>
        <authorList>
            <person name="Vergara E."/>
            <person name="Pakostova E."/>
            <person name="Johnson D.B."/>
            <person name="Holmes D.S."/>
        </authorList>
    </citation>
    <scope>NUCLEOTIDE SEQUENCE</scope>
    <source>
        <strain evidence="1">S0AB</strain>
    </source>
</reference>
<dbReference type="Proteomes" id="UP001139263">
    <property type="component" value="Unassembled WGS sequence"/>
</dbReference>
<gene>
    <name evidence="1" type="ORF">MM817_02532</name>
</gene>
<dbReference type="RefSeq" id="WP_241715716.1">
    <property type="nucleotide sequence ID" value="NZ_JALBUF010000010.1"/>
</dbReference>
<evidence type="ECO:0000313" key="1">
    <source>
        <dbReference type="EMBL" id="MCI0184237.1"/>
    </source>
</evidence>
<name>A0A9X1VDU8_9BACL</name>
<protein>
    <submittedName>
        <fullName evidence="1">Uncharacterized protein</fullName>
    </submittedName>
</protein>
<keyword evidence="2" id="KW-1185">Reference proteome</keyword>
<dbReference type="EMBL" id="JALBUF010000010">
    <property type="protein sequence ID" value="MCI0184237.1"/>
    <property type="molecule type" value="Genomic_DNA"/>
</dbReference>
<accession>A0A9X1VDU8</accession>
<proteinExistence type="predicted"/>